<feature type="transmembrane region" description="Helical" evidence="1">
    <location>
        <begin position="225"/>
        <end position="240"/>
    </location>
</feature>
<feature type="transmembrane region" description="Helical" evidence="1">
    <location>
        <begin position="155"/>
        <end position="172"/>
    </location>
</feature>
<keyword evidence="1" id="KW-1133">Transmembrane helix</keyword>
<proteinExistence type="predicted"/>
<dbReference type="AlphaFoldDB" id="G8TCM0"/>
<sequence>MSWIPSRFLPGNNESRLLNDINIPGVEVIYFKSFQFRTKAWRVQGYNPSRPPAMKSKEYRLNINGFKAWKIGFKNRYQTPVTITLHYTVKGKILSSSYKETYSNLLSNMEAEMVVISGLKTGTARLDRIEVYSGSALLTRVEVNKLMPYWKGNSWLSFVTSSTLGLCFWFWHTQERNFVHNITTHWITWIAIILSLLDVYNITPVIIMLLLVLAAPFVFHDPVQLTTLLVLECSYVWAVWRKRASIKDLLIGAFIP</sequence>
<dbReference type="HOGENOM" id="CLU_1085161_0_0_10"/>
<protein>
    <submittedName>
        <fullName evidence="2">Uncharacterized protein</fullName>
    </submittedName>
</protein>
<accession>G8TCM0</accession>
<dbReference type="EMBL" id="CP003178">
    <property type="protein sequence ID" value="AEW02560.1"/>
    <property type="molecule type" value="Genomic_DNA"/>
</dbReference>
<dbReference type="RefSeq" id="WP_014222470.1">
    <property type="nucleotide sequence ID" value="NC_016609.1"/>
</dbReference>
<gene>
    <name evidence="2" type="ordered locus">Niako_6336</name>
</gene>
<organism evidence="2 3">
    <name type="scientific">Niastella koreensis (strain DSM 17620 / KACC 11465 / NBRC 106392 / GR20-10)</name>
    <dbReference type="NCBI Taxonomy" id="700598"/>
    <lineage>
        <taxon>Bacteria</taxon>
        <taxon>Pseudomonadati</taxon>
        <taxon>Bacteroidota</taxon>
        <taxon>Chitinophagia</taxon>
        <taxon>Chitinophagales</taxon>
        <taxon>Chitinophagaceae</taxon>
        <taxon>Niastella</taxon>
    </lineage>
</organism>
<dbReference type="KEGG" id="nko:Niako_6336"/>
<feature type="transmembrane region" description="Helical" evidence="1">
    <location>
        <begin position="178"/>
        <end position="197"/>
    </location>
</feature>
<keyword evidence="1" id="KW-0472">Membrane</keyword>
<dbReference type="Proteomes" id="UP000005438">
    <property type="component" value="Chromosome"/>
</dbReference>
<evidence type="ECO:0000256" key="1">
    <source>
        <dbReference type="SAM" id="Phobius"/>
    </source>
</evidence>
<keyword evidence="1" id="KW-0812">Transmembrane</keyword>
<reference evidence="2 3" key="1">
    <citation type="submission" date="2011-12" db="EMBL/GenBank/DDBJ databases">
        <title>The complete genome of Niastella koreensis GR20-10.</title>
        <authorList>
            <consortium name="US DOE Joint Genome Institute (JGI-PGF)"/>
            <person name="Lucas S."/>
            <person name="Han J."/>
            <person name="Lapidus A."/>
            <person name="Bruce D."/>
            <person name="Goodwin L."/>
            <person name="Pitluck S."/>
            <person name="Peters L."/>
            <person name="Kyrpides N."/>
            <person name="Mavromatis K."/>
            <person name="Ivanova N."/>
            <person name="Mikhailova N."/>
            <person name="Davenport K."/>
            <person name="Saunders E."/>
            <person name="Detter J.C."/>
            <person name="Tapia R."/>
            <person name="Han C."/>
            <person name="Land M."/>
            <person name="Hauser L."/>
            <person name="Markowitz V."/>
            <person name="Cheng J.-F."/>
            <person name="Hugenholtz P."/>
            <person name="Woyke T."/>
            <person name="Wu D."/>
            <person name="Tindall B."/>
            <person name="Pomrenke H."/>
            <person name="Brambilla E."/>
            <person name="Klenk H.-P."/>
            <person name="Eisen J.A."/>
        </authorList>
    </citation>
    <scope>NUCLEOTIDE SEQUENCE [LARGE SCALE GENOMIC DNA]</scope>
    <source>
        <strain evidence="3">DSM 17620 / KACC 11465 / NBRC 106392 / GR20-10</strain>
    </source>
</reference>
<name>G8TCM0_NIAKG</name>
<evidence type="ECO:0000313" key="3">
    <source>
        <dbReference type="Proteomes" id="UP000005438"/>
    </source>
</evidence>
<evidence type="ECO:0000313" key="2">
    <source>
        <dbReference type="EMBL" id="AEW02560.1"/>
    </source>
</evidence>